<evidence type="ECO:0000313" key="1">
    <source>
        <dbReference type="Proteomes" id="UP000887579"/>
    </source>
</evidence>
<name>A0AC34G1B3_9BILA</name>
<organism evidence="1 2">
    <name type="scientific">Panagrolaimus sp. ES5</name>
    <dbReference type="NCBI Taxonomy" id="591445"/>
    <lineage>
        <taxon>Eukaryota</taxon>
        <taxon>Metazoa</taxon>
        <taxon>Ecdysozoa</taxon>
        <taxon>Nematoda</taxon>
        <taxon>Chromadorea</taxon>
        <taxon>Rhabditida</taxon>
        <taxon>Tylenchina</taxon>
        <taxon>Panagrolaimomorpha</taxon>
        <taxon>Panagrolaimoidea</taxon>
        <taxon>Panagrolaimidae</taxon>
        <taxon>Panagrolaimus</taxon>
    </lineage>
</organism>
<protein>
    <submittedName>
        <fullName evidence="2">Uncharacterized protein</fullName>
    </submittedName>
</protein>
<reference evidence="2" key="1">
    <citation type="submission" date="2022-11" db="UniProtKB">
        <authorList>
            <consortium name="WormBaseParasite"/>
        </authorList>
    </citation>
    <scope>IDENTIFICATION</scope>
</reference>
<sequence length="218" mass="25208">MAKKKKNETASASKTNIKNYYNITRLIPNNSEKAFVAHVSSFDDENQLKANIYGRESKQLLFHIIVQDAQAFVKDILNVMDSKIQAIIFKVFEFENKQYVNNVQFCKALKAKCDGADNHGAKKIPYEFISDINFGITRALVAGNVCVKFGETVLVLFVVNNCSWLFELKYTPKGYKKIHFKRILDFFENTVELEEKIRGIDIFKRFFMSVMVKLTIEF</sequence>
<dbReference type="Proteomes" id="UP000887579">
    <property type="component" value="Unplaced"/>
</dbReference>
<accession>A0AC34G1B3</accession>
<proteinExistence type="predicted"/>
<evidence type="ECO:0000313" key="2">
    <source>
        <dbReference type="WBParaSite" id="ES5_v2.g23573.t1"/>
    </source>
</evidence>
<dbReference type="WBParaSite" id="ES5_v2.g23573.t1">
    <property type="protein sequence ID" value="ES5_v2.g23573.t1"/>
    <property type="gene ID" value="ES5_v2.g23573"/>
</dbReference>